<name>A0A8X6UUN6_NEPPI</name>
<keyword evidence="1" id="KW-0732">Signal</keyword>
<keyword evidence="3" id="KW-1185">Reference proteome</keyword>
<feature type="signal peptide" evidence="1">
    <location>
        <begin position="1"/>
        <end position="19"/>
    </location>
</feature>
<feature type="chain" id="PRO_5036501631" evidence="1">
    <location>
        <begin position="20"/>
        <end position="117"/>
    </location>
</feature>
<dbReference type="Proteomes" id="UP000887013">
    <property type="component" value="Unassembled WGS sequence"/>
</dbReference>
<evidence type="ECO:0000313" key="3">
    <source>
        <dbReference type="Proteomes" id="UP000887013"/>
    </source>
</evidence>
<gene>
    <name evidence="2" type="primary">SpiCE-NMa2A2</name>
    <name evidence="2" type="ORF">NPIL_800141</name>
</gene>
<protein>
    <submittedName>
        <fullName evidence="2">Spider silk-constituting element SpiCE-NMa2A2</fullName>
    </submittedName>
</protein>
<evidence type="ECO:0000256" key="1">
    <source>
        <dbReference type="SAM" id="SignalP"/>
    </source>
</evidence>
<reference evidence="2" key="1">
    <citation type="submission" date="2020-08" db="EMBL/GenBank/DDBJ databases">
        <title>Multicomponent nature underlies the extraordinary mechanical properties of spider dragline silk.</title>
        <authorList>
            <person name="Kono N."/>
            <person name="Nakamura H."/>
            <person name="Mori M."/>
            <person name="Yoshida Y."/>
            <person name="Ohtoshi R."/>
            <person name="Malay A.D."/>
            <person name="Moran D.A.P."/>
            <person name="Tomita M."/>
            <person name="Numata K."/>
            <person name="Arakawa K."/>
        </authorList>
    </citation>
    <scope>NUCLEOTIDE SEQUENCE</scope>
</reference>
<dbReference type="AlphaFoldDB" id="A0A8X6UUN6"/>
<proteinExistence type="predicted"/>
<comment type="caution">
    <text evidence="2">The sequence shown here is derived from an EMBL/GenBank/DDBJ whole genome shotgun (WGS) entry which is preliminary data.</text>
</comment>
<dbReference type="OrthoDB" id="10432174at2759"/>
<accession>A0A8X6UUN6</accession>
<organism evidence="2 3">
    <name type="scientific">Nephila pilipes</name>
    <name type="common">Giant wood spider</name>
    <name type="synonym">Nephila maculata</name>
    <dbReference type="NCBI Taxonomy" id="299642"/>
    <lineage>
        <taxon>Eukaryota</taxon>
        <taxon>Metazoa</taxon>
        <taxon>Ecdysozoa</taxon>
        <taxon>Arthropoda</taxon>
        <taxon>Chelicerata</taxon>
        <taxon>Arachnida</taxon>
        <taxon>Araneae</taxon>
        <taxon>Araneomorphae</taxon>
        <taxon>Entelegynae</taxon>
        <taxon>Araneoidea</taxon>
        <taxon>Nephilidae</taxon>
        <taxon>Nephila</taxon>
    </lineage>
</organism>
<sequence>MKFFIAVIVLGAVFAFGNAKQFRDHRPPVTRAEENPILCRSIPQCDPPCVLDVSGYCPKCDCKNTCVVSCAGRNCKYLRNGKQCSCVCNGGSKACTIVCNPGCRPVTTNGQCACICK</sequence>
<dbReference type="EMBL" id="BMAW01132841">
    <property type="protein sequence ID" value="GFU45388.1"/>
    <property type="molecule type" value="Genomic_DNA"/>
</dbReference>
<evidence type="ECO:0000313" key="2">
    <source>
        <dbReference type="EMBL" id="GFU45388.1"/>
    </source>
</evidence>